<dbReference type="EMBL" id="JBHSBI010000036">
    <property type="protein sequence ID" value="MFC4014601.1"/>
    <property type="molecule type" value="Genomic_DNA"/>
</dbReference>
<comment type="caution">
    <text evidence="1">The sequence shown here is derived from an EMBL/GenBank/DDBJ whole genome shotgun (WGS) entry which is preliminary data.</text>
</comment>
<name>A0ABV8GKX4_9ACTN</name>
<dbReference type="Proteomes" id="UP001595851">
    <property type="component" value="Unassembled WGS sequence"/>
</dbReference>
<accession>A0ABV8GKX4</accession>
<evidence type="ECO:0000313" key="2">
    <source>
        <dbReference type="Proteomes" id="UP001595851"/>
    </source>
</evidence>
<organism evidence="1 2">
    <name type="scientific">Nonomuraea purpurea</name>
    <dbReference type="NCBI Taxonomy" id="1849276"/>
    <lineage>
        <taxon>Bacteria</taxon>
        <taxon>Bacillati</taxon>
        <taxon>Actinomycetota</taxon>
        <taxon>Actinomycetes</taxon>
        <taxon>Streptosporangiales</taxon>
        <taxon>Streptosporangiaceae</taxon>
        <taxon>Nonomuraea</taxon>
    </lineage>
</organism>
<sequence>MSDTSPSRRPLDVAAAIRLYVDDELTVRQIAARLRYSHTTIHELLVGAGVQLRPRGSRAKCIPAATRAAIVAGYVAGERVAVLRARHKVSAQSIRNVVAEGGVPLRRGGSTLAGHRRFDREGAAALAAQEWPAAAIAILTGFSEGHVRRELRALGYGRKAIPEGEELAMAYDRAGSIRRLAAELGCSAGRVKNALERDGIKRLPKAEELKAMVRMSGGRATAAKLGCSVRRLRAALEHAGVTVRVVAAVA</sequence>
<gene>
    <name evidence="1" type="ORF">ACFOY2_45775</name>
</gene>
<dbReference type="RefSeq" id="WP_379534436.1">
    <property type="nucleotide sequence ID" value="NZ_JBHSBI010000036.1"/>
</dbReference>
<protein>
    <recommendedName>
        <fullName evidence="3">Helix-turn-helix domain containing protein</fullName>
    </recommendedName>
</protein>
<evidence type="ECO:0000313" key="1">
    <source>
        <dbReference type="EMBL" id="MFC4014601.1"/>
    </source>
</evidence>
<evidence type="ECO:0008006" key="3">
    <source>
        <dbReference type="Google" id="ProtNLM"/>
    </source>
</evidence>
<keyword evidence="2" id="KW-1185">Reference proteome</keyword>
<reference evidence="2" key="1">
    <citation type="journal article" date="2019" name="Int. J. Syst. Evol. Microbiol.">
        <title>The Global Catalogue of Microorganisms (GCM) 10K type strain sequencing project: providing services to taxonomists for standard genome sequencing and annotation.</title>
        <authorList>
            <consortium name="The Broad Institute Genomics Platform"/>
            <consortium name="The Broad Institute Genome Sequencing Center for Infectious Disease"/>
            <person name="Wu L."/>
            <person name="Ma J."/>
        </authorList>
    </citation>
    <scope>NUCLEOTIDE SEQUENCE [LARGE SCALE GENOMIC DNA]</scope>
    <source>
        <strain evidence="2">TBRC 1276</strain>
    </source>
</reference>
<proteinExistence type="predicted"/>